<proteinExistence type="predicted"/>
<keyword evidence="3" id="KW-1185">Reference proteome</keyword>
<name>A2SP68_METPP</name>
<evidence type="ECO:0000313" key="2">
    <source>
        <dbReference type="EMBL" id="ABM97357.1"/>
    </source>
</evidence>
<dbReference type="AlphaFoldDB" id="A2SP68"/>
<reference evidence="2 3" key="1">
    <citation type="journal article" date="2007" name="J. Bacteriol.">
        <title>Whole-genome analysis of the methyl tert-butyl ether-degrading beta-proteobacterium Methylibium petroleiphilum PM1.</title>
        <authorList>
            <person name="Kane S.R."/>
            <person name="Chakicherla A.Y."/>
            <person name="Chain P.S.G."/>
            <person name="Schmidt R."/>
            <person name="Shin M.W."/>
            <person name="Legler T.C."/>
            <person name="Scow K.M."/>
            <person name="Larimer F.W."/>
            <person name="Lucas S.M."/>
            <person name="Richardson P.M."/>
            <person name="Hristova K.R."/>
        </authorList>
    </citation>
    <scope>NUCLEOTIDE SEQUENCE [LARGE SCALE GENOMIC DNA]</scope>
    <source>
        <strain evidence="3">ATCC BAA-1232 / LMG 22953 / PM1</strain>
        <plasmid evidence="2 3">RPME01</plasmid>
    </source>
</reference>
<geneLocation type="plasmid" evidence="2 3">
    <name>RPME01</name>
</geneLocation>
<dbReference type="Proteomes" id="UP000000366">
    <property type="component" value="Plasmid RPME01"/>
</dbReference>
<dbReference type="EMBL" id="CP000556">
    <property type="protein sequence ID" value="ABM97357.1"/>
    <property type="molecule type" value="Genomic_DNA"/>
</dbReference>
<dbReference type="KEGG" id="mpt:Mpe_B0593"/>
<sequence length="240" mass="27178">MHCRRTDWSGVRRRGLPELEGRAADNEIAPSLGGRKPAGRGLRSGRVRNHPQVNRLGEFLDCANGGLEQHHPRRCRAAPLRHPRGGRWHGYGGGRVRARHAHHRRQAMEGPSQGRTLALWIGRRRRRKGLCERPERRAADQRRWRCDLGVTQDRYWGHPNRRVCDGPGRCAGERHQRGGGQPKRRIDMGCGGFETGAQRLVSGSGGQQKCGRETAPGSGWSRWFDSRSRSLTYKTRRQTA</sequence>
<feature type="region of interest" description="Disordered" evidence="1">
    <location>
        <begin position="22"/>
        <end position="46"/>
    </location>
</feature>
<evidence type="ECO:0000256" key="1">
    <source>
        <dbReference type="SAM" id="MobiDB-lite"/>
    </source>
</evidence>
<protein>
    <submittedName>
        <fullName evidence="2">Uncharacterized protein</fullName>
    </submittedName>
</protein>
<keyword evidence="2" id="KW-0614">Plasmid</keyword>
<evidence type="ECO:0000313" key="3">
    <source>
        <dbReference type="Proteomes" id="UP000000366"/>
    </source>
</evidence>
<dbReference type="HOGENOM" id="CLU_1155365_0_0_4"/>
<gene>
    <name evidence="2" type="ordered locus">Mpe_B0593</name>
</gene>
<organism evidence="2 3">
    <name type="scientific">Methylibium petroleiphilum (strain ATCC BAA-1232 / LMG 22953 / PM1)</name>
    <dbReference type="NCBI Taxonomy" id="420662"/>
    <lineage>
        <taxon>Bacteria</taxon>
        <taxon>Pseudomonadati</taxon>
        <taxon>Pseudomonadota</taxon>
        <taxon>Betaproteobacteria</taxon>
        <taxon>Burkholderiales</taxon>
        <taxon>Sphaerotilaceae</taxon>
        <taxon>Methylibium</taxon>
    </lineage>
</organism>
<accession>A2SP68</accession>